<protein>
    <submittedName>
        <fullName evidence="1">Uncharacterized protein</fullName>
    </submittedName>
</protein>
<evidence type="ECO:0000313" key="1">
    <source>
        <dbReference type="EMBL" id="GHF76876.1"/>
    </source>
</evidence>
<keyword evidence="2" id="KW-1185">Reference proteome</keyword>
<accession>A0A8H9J4R2</accession>
<sequence length="94" mass="10173">MDSKPGAFTQRVRDQFVPLVNKAARQFLNEQVNDRLKNALGAPDAYVSVSNGAAEPVAEETSVEPVGEVVTTEDELEGYRIVRAIVCSEVAPVI</sequence>
<gene>
    <name evidence="1" type="ORF">GCM10017566_58970</name>
</gene>
<name>A0A8H9J4R2_9PSEU</name>
<reference evidence="1" key="1">
    <citation type="journal article" date="2014" name="Int. J. Syst. Evol. Microbiol.">
        <title>Complete genome sequence of Corynebacterium casei LMG S-19264T (=DSM 44701T), isolated from a smear-ripened cheese.</title>
        <authorList>
            <consortium name="US DOE Joint Genome Institute (JGI-PGF)"/>
            <person name="Walter F."/>
            <person name="Albersmeier A."/>
            <person name="Kalinowski J."/>
            <person name="Ruckert C."/>
        </authorList>
    </citation>
    <scope>NUCLEOTIDE SEQUENCE</scope>
    <source>
        <strain evidence="1">CGMCC 4.7679</strain>
    </source>
</reference>
<organism evidence="1 2">
    <name type="scientific">Amycolatopsis bartoniae</name>
    <dbReference type="NCBI Taxonomy" id="941986"/>
    <lineage>
        <taxon>Bacteria</taxon>
        <taxon>Bacillati</taxon>
        <taxon>Actinomycetota</taxon>
        <taxon>Actinomycetes</taxon>
        <taxon>Pseudonocardiales</taxon>
        <taxon>Pseudonocardiaceae</taxon>
        <taxon>Amycolatopsis</taxon>
    </lineage>
</organism>
<dbReference type="EMBL" id="BNAV01000011">
    <property type="protein sequence ID" value="GHF76876.1"/>
    <property type="molecule type" value="Genomic_DNA"/>
</dbReference>
<evidence type="ECO:0000313" key="2">
    <source>
        <dbReference type="Proteomes" id="UP000658656"/>
    </source>
</evidence>
<dbReference type="Proteomes" id="UP000658656">
    <property type="component" value="Unassembled WGS sequence"/>
</dbReference>
<reference evidence="1" key="2">
    <citation type="submission" date="2020-09" db="EMBL/GenBank/DDBJ databases">
        <authorList>
            <person name="Sun Q."/>
            <person name="Zhou Y."/>
        </authorList>
    </citation>
    <scope>NUCLEOTIDE SEQUENCE</scope>
    <source>
        <strain evidence="1">CGMCC 4.7679</strain>
    </source>
</reference>
<proteinExistence type="predicted"/>
<dbReference type="AlphaFoldDB" id="A0A8H9J4R2"/>
<comment type="caution">
    <text evidence="1">The sequence shown here is derived from an EMBL/GenBank/DDBJ whole genome shotgun (WGS) entry which is preliminary data.</text>
</comment>